<evidence type="ECO:0000313" key="4">
    <source>
        <dbReference type="Proteomes" id="UP000009168"/>
    </source>
</evidence>
<dbReference type="CDD" id="cd00038">
    <property type="entry name" value="CAP_ED"/>
    <property type="match status" value="2"/>
</dbReference>
<accession>W7X477</accession>
<dbReference type="OrthoDB" id="2021138at2759"/>
<dbReference type="InterPro" id="IPR014710">
    <property type="entry name" value="RmlC-like_jellyroll"/>
</dbReference>
<sequence length="976" mass="113965">MDHQDYEVLGRKRGKFNPQIYLNKKIFEIDKAQLKHMQKMDMHEVSKLVQRILKKAIANRENDDVTVLLFYFKDLDFIQKLSNKFDEQTFLQVISHITYKKYSRNELVCKQGQVEKQMYFILDGKACVKKYDVIEYEKRDGTFGIRKICLLKKMLSKGDSFCREILKGSNYDETKYCSYSVSNLDQMLECAVLRRDHYLGFKISMEIKQEINKVNLIQSSCIFNYHLNPRQLKALSQNFHLKKSFCNNIIYSEGDEADGIYIIKSGRFKIQKSTNQNYNFEDLDVNNFKIAQSKKYSEIALLEEGQCFGDEEIFKNYDKRIFTVLCDTAVGEYFQISKKDFFRVLSQQFKDEDWKELENAFQLKNEWRKENIAQIQKVKQQFVEYMGAPPKYSCEAKLLRLTMSNKKQVSPKNERSSSPLSKEVLNTQNISFSEPQKTFELTQINNLEQNSTRNIPQSTQMNTPTSNRYLKKVDQYLQQKDLSYTRQKIDTDYGFYRKSGVKSSLGNNEEVETRHNTSTSMSNQTSNQYLSNQLKLKNEIIPRNIRSQSVQNDNNLVKIGQMFKSGGKDNFQNTNLSRGNSPYIQNQYPHQKELILPEINYKEHSTIDIRFRHPSPFTKRFNPSSTSGKTQYKYGFGSAMQSPTELKSIQYYDGTNSKRTPSQTNYNQIGNYAQMTSRTNVSMQYQDGDIKGQSPYRLDEISNKLGTSEYKQENKYSMPLKRMDIADITYNKAIILKTKNFTTDEEKGRVIAFEGSHFLPTELDSNYLEKKGIIKKKIDPKKRELENQQSMEKGKKILENFILGYLIKKKKAQTNKKQNRDGNDDNIDDTAQVQMYNFPQGKTNTQFYGKSKNKLKKRMHSNVYNEEALSPQPVPKNFVNIQNSSLDKQKEILWSNQQLQFSGIQAKPSLKENSNQIPLITLEQSPTKLSIQQDSIKTKIIQDSVMSEQPKKQSQKSIFTGKTFNQRKNSKQMIDF</sequence>
<dbReference type="SMART" id="SM00100">
    <property type="entry name" value="cNMP"/>
    <property type="match status" value="2"/>
</dbReference>
<evidence type="ECO:0000313" key="3">
    <source>
        <dbReference type="EMBL" id="EWS74115.1"/>
    </source>
</evidence>
<dbReference type="SUPFAM" id="SSF51206">
    <property type="entry name" value="cAMP-binding domain-like"/>
    <property type="match status" value="2"/>
</dbReference>
<dbReference type="EMBL" id="GG662673">
    <property type="protein sequence ID" value="EWS74115.1"/>
    <property type="molecule type" value="Genomic_DNA"/>
</dbReference>
<feature type="domain" description="Cyclic nucleotide-binding" evidence="2">
    <location>
        <begin position="223"/>
        <end position="345"/>
    </location>
</feature>
<dbReference type="Proteomes" id="UP000009168">
    <property type="component" value="Unassembled WGS sequence"/>
</dbReference>
<dbReference type="InterPro" id="IPR018490">
    <property type="entry name" value="cNMP-bd_dom_sf"/>
</dbReference>
<dbReference type="PANTHER" id="PTHR23011:SF28">
    <property type="entry name" value="CYCLIC NUCLEOTIDE-BINDING DOMAIN CONTAINING PROTEIN"/>
    <property type="match status" value="1"/>
</dbReference>
<keyword evidence="4" id="KW-1185">Reference proteome</keyword>
<protein>
    <submittedName>
        <fullName evidence="3">Cyclic nucleotide-binding domain protein</fullName>
    </submittedName>
</protein>
<feature type="domain" description="Cyclic nucleotide-binding" evidence="2">
    <location>
        <begin position="81"/>
        <end position="144"/>
    </location>
</feature>
<dbReference type="Pfam" id="PF00027">
    <property type="entry name" value="cNMP_binding"/>
    <property type="match status" value="1"/>
</dbReference>
<evidence type="ECO:0000259" key="2">
    <source>
        <dbReference type="PROSITE" id="PS50042"/>
    </source>
</evidence>
<dbReference type="RefSeq" id="XP_012653370.1">
    <property type="nucleotide sequence ID" value="XM_012797916.1"/>
</dbReference>
<reference evidence="4" key="1">
    <citation type="journal article" date="2006" name="PLoS Biol.">
        <title>Macronuclear genome sequence of the ciliate Tetrahymena thermophila, a model eukaryote.</title>
        <authorList>
            <person name="Eisen J.A."/>
            <person name="Coyne R.S."/>
            <person name="Wu M."/>
            <person name="Wu D."/>
            <person name="Thiagarajan M."/>
            <person name="Wortman J.R."/>
            <person name="Badger J.H."/>
            <person name="Ren Q."/>
            <person name="Amedeo P."/>
            <person name="Jones K.M."/>
            <person name="Tallon L.J."/>
            <person name="Delcher A.L."/>
            <person name="Salzberg S.L."/>
            <person name="Silva J.C."/>
            <person name="Haas B.J."/>
            <person name="Majoros W.H."/>
            <person name="Farzad M."/>
            <person name="Carlton J.M."/>
            <person name="Smith R.K. Jr."/>
            <person name="Garg J."/>
            <person name="Pearlman R.E."/>
            <person name="Karrer K.M."/>
            <person name="Sun L."/>
            <person name="Manning G."/>
            <person name="Elde N.C."/>
            <person name="Turkewitz A.P."/>
            <person name="Asai D.J."/>
            <person name="Wilkes D.E."/>
            <person name="Wang Y."/>
            <person name="Cai H."/>
            <person name="Collins K."/>
            <person name="Stewart B.A."/>
            <person name="Lee S.R."/>
            <person name="Wilamowska K."/>
            <person name="Weinberg Z."/>
            <person name="Ruzzo W.L."/>
            <person name="Wloga D."/>
            <person name="Gaertig J."/>
            <person name="Frankel J."/>
            <person name="Tsao C.-C."/>
            <person name="Gorovsky M.A."/>
            <person name="Keeling P.J."/>
            <person name="Waller R.F."/>
            <person name="Patron N.J."/>
            <person name="Cherry J.M."/>
            <person name="Stover N.A."/>
            <person name="Krieger C.J."/>
            <person name="del Toro C."/>
            <person name="Ryder H.F."/>
            <person name="Williamson S.C."/>
            <person name="Barbeau R.A."/>
            <person name="Hamilton E.P."/>
            <person name="Orias E."/>
        </authorList>
    </citation>
    <scope>NUCLEOTIDE SEQUENCE [LARGE SCALE GENOMIC DNA]</scope>
    <source>
        <strain evidence="4">SB210</strain>
    </source>
</reference>
<dbReference type="InterPro" id="IPR000595">
    <property type="entry name" value="cNMP-bd_dom"/>
</dbReference>
<organism evidence="3 4">
    <name type="scientific">Tetrahymena thermophila (strain SB210)</name>
    <dbReference type="NCBI Taxonomy" id="312017"/>
    <lineage>
        <taxon>Eukaryota</taxon>
        <taxon>Sar</taxon>
        <taxon>Alveolata</taxon>
        <taxon>Ciliophora</taxon>
        <taxon>Intramacronucleata</taxon>
        <taxon>Oligohymenophorea</taxon>
        <taxon>Hymenostomatida</taxon>
        <taxon>Tetrahymenina</taxon>
        <taxon>Tetrahymenidae</taxon>
        <taxon>Tetrahymena</taxon>
    </lineage>
</organism>
<dbReference type="PANTHER" id="PTHR23011">
    <property type="entry name" value="CYCLIC NUCLEOTIDE-BINDING DOMAIN CONTAINING PROTEIN"/>
    <property type="match status" value="1"/>
</dbReference>
<dbReference type="PROSITE" id="PS50042">
    <property type="entry name" value="CNMP_BINDING_3"/>
    <property type="match status" value="2"/>
</dbReference>
<gene>
    <name evidence="3" type="ORF">TTHERM_000196487</name>
</gene>
<dbReference type="KEGG" id="tet:TTHERM_000196487"/>
<evidence type="ECO:0000256" key="1">
    <source>
        <dbReference type="SAM" id="MobiDB-lite"/>
    </source>
</evidence>
<dbReference type="AlphaFoldDB" id="W7X477"/>
<proteinExistence type="predicted"/>
<feature type="compositionally biased region" description="Low complexity" evidence="1">
    <location>
        <begin position="516"/>
        <end position="525"/>
    </location>
</feature>
<dbReference type="GeneID" id="24437770"/>
<name>W7X477_TETTS</name>
<dbReference type="InParanoid" id="W7X477"/>
<feature type="region of interest" description="Disordered" evidence="1">
    <location>
        <begin position="498"/>
        <end position="525"/>
    </location>
</feature>
<dbReference type="Gene3D" id="2.60.120.10">
    <property type="entry name" value="Jelly Rolls"/>
    <property type="match status" value="2"/>
</dbReference>